<evidence type="ECO:0000256" key="5">
    <source>
        <dbReference type="ARBA" id="ARBA00022741"/>
    </source>
</evidence>
<keyword evidence="6 8" id="KW-0067">ATP-binding</keyword>
<comment type="catalytic activity">
    <reaction evidence="8">
        <text>L-tyrosyl-[protein] + ATP = O-(5'-adenylyl)-L-tyrosyl-[protein] + diphosphate</text>
        <dbReference type="Rhea" id="RHEA:54288"/>
        <dbReference type="Rhea" id="RHEA-COMP:10136"/>
        <dbReference type="Rhea" id="RHEA-COMP:13846"/>
        <dbReference type="ChEBI" id="CHEBI:30616"/>
        <dbReference type="ChEBI" id="CHEBI:33019"/>
        <dbReference type="ChEBI" id="CHEBI:46858"/>
        <dbReference type="ChEBI" id="CHEBI:83624"/>
        <dbReference type="EC" id="2.7.7.108"/>
    </reaction>
</comment>
<dbReference type="RefSeq" id="WP_094362335.1">
    <property type="nucleotide sequence ID" value="NZ_NMVQ01000001.1"/>
</dbReference>
<evidence type="ECO:0000313" key="10">
    <source>
        <dbReference type="Proteomes" id="UP000216311"/>
    </source>
</evidence>
<dbReference type="Proteomes" id="UP000216311">
    <property type="component" value="Unassembled WGS sequence"/>
</dbReference>
<evidence type="ECO:0000256" key="8">
    <source>
        <dbReference type="HAMAP-Rule" id="MF_00692"/>
    </source>
</evidence>
<comment type="catalytic activity">
    <reaction evidence="8">
        <text>L-seryl-[protein] + UTP = O-(5'-uridylyl)-L-seryl-[protein] + diphosphate</text>
        <dbReference type="Rhea" id="RHEA:64604"/>
        <dbReference type="Rhea" id="RHEA-COMP:9863"/>
        <dbReference type="Rhea" id="RHEA-COMP:16635"/>
        <dbReference type="ChEBI" id="CHEBI:29999"/>
        <dbReference type="ChEBI" id="CHEBI:33019"/>
        <dbReference type="ChEBI" id="CHEBI:46398"/>
        <dbReference type="ChEBI" id="CHEBI:156051"/>
    </reaction>
</comment>
<dbReference type="EC" id="2.7.7.-" evidence="8"/>
<feature type="binding site" evidence="8">
    <location>
        <position position="266"/>
    </location>
    <ligand>
        <name>ATP</name>
        <dbReference type="ChEBI" id="CHEBI:30616"/>
    </ligand>
</feature>
<dbReference type="OrthoDB" id="9776281at2"/>
<evidence type="ECO:0000256" key="1">
    <source>
        <dbReference type="ARBA" id="ARBA00009747"/>
    </source>
</evidence>
<feature type="binding site" evidence="8">
    <location>
        <position position="131"/>
    </location>
    <ligand>
        <name>ATP</name>
        <dbReference type="ChEBI" id="CHEBI:30616"/>
    </ligand>
</feature>
<dbReference type="GO" id="GO:0030145">
    <property type="term" value="F:manganese ion binding"/>
    <property type="evidence" value="ECO:0007669"/>
    <property type="project" value="UniProtKB-UniRule"/>
</dbReference>
<evidence type="ECO:0000256" key="3">
    <source>
        <dbReference type="ARBA" id="ARBA00022695"/>
    </source>
</evidence>
<feature type="binding site" evidence="8">
    <location>
        <position position="182"/>
    </location>
    <ligand>
        <name>ATP</name>
        <dbReference type="ChEBI" id="CHEBI:30616"/>
    </ligand>
</feature>
<evidence type="ECO:0000256" key="2">
    <source>
        <dbReference type="ARBA" id="ARBA00022679"/>
    </source>
</evidence>
<proteinExistence type="inferred from homology"/>
<keyword evidence="2 8" id="KW-0808">Transferase</keyword>
<sequence length="493" mass="53617">MDRTLDRQSPPEVAWDNSFVRDLGWLGMRTDPVPVASPSLLALDDELARELGLDPQWLRSADGVAVLAGNAVAPGSEPIAQAYAGHQFGQLSPMLGDGRAHLLGELVDTSGRRRDVALKGSGRTPFSRGGDGRAVVGPVIREYLVSAFMHAVGIPTTRSLAAVATGERVLRERPLPGAVLTRVAASHLRVGTLVLLATKGSREQLAAGVEYARARHYPDLPADDPMAFLAAVVERQARLVAAWMSVGFVHGVMNSDNMTLSGETIDYGPCAFLDAYDPDRWFSSIDHAGRYRFAAQPLMAQWDLARLAEAVIPLVDGDPNDIVAQAQAIIESFTATYEQELQRRFAAKLGLPDAQADDDALVAELLSIAEAESLDLTGLFRDLTRTLLEEPTPTLDPITDKARWAAWRDHWLARIGDDRGAVASRMDAVNPLYIPRNHLVEEAIAAAHAGDLTPFEELDTVLRSPFTERPGRERFTQPADPDFTRGYVTFCGT</sequence>
<dbReference type="Pfam" id="PF02696">
    <property type="entry name" value="SelO"/>
    <property type="match status" value="1"/>
</dbReference>
<keyword evidence="5 8" id="KW-0547">Nucleotide-binding</keyword>
<feature type="binding site" evidence="8">
    <location>
        <position position="99"/>
    </location>
    <ligand>
        <name>ATP</name>
        <dbReference type="ChEBI" id="CHEBI:30616"/>
    </ligand>
</feature>
<dbReference type="PANTHER" id="PTHR32057">
    <property type="entry name" value="PROTEIN ADENYLYLTRANSFERASE SELO, MITOCHONDRIAL"/>
    <property type="match status" value="1"/>
</dbReference>
<feature type="binding site" evidence="8">
    <location>
        <position position="257"/>
    </location>
    <ligand>
        <name>Mg(2+)</name>
        <dbReference type="ChEBI" id="CHEBI:18420"/>
    </ligand>
</feature>
<feature type="binding site" evidence="8">
    <location>
        <position position="98"/>
    </location>
    <ligand>
        <name>ATP</name>
        <dbReference type="ChEBI" id="CHEBI:30616"/>
    </ligand>
</feature>
<evidence type="ECO:0000256" key="7">
    <source>
        <dbReference type="ARBA" id="ARBA00022842"/>
    </source>
</evidence>
<feature type="binding site" evidence="8">
    <location>
        <position position="132"/>
    </location>
    <ligand>
        <name>ATP</name>
        <dbReference type="ChEBI" id="CHEBI:30616"/>
    </ligand>
</feature>
<dbReference type="AlphaFoldDB" id="A0A255HB43"/>
<comment type="catalytic activity">
    <reaction evidence="8">
        <text>L-tyrosyl-[protein] + UTP = O-(5'-uridylyl)-L-tyrosyl-[protein] + diphosphate</text>
        <dbReference type="Rhea" id="RHEA:83887"/>
        <dbReference type="Rhea" id="RHEA-COMP:10136"/>
        <dbReference type="Rhea" id="RHEA-COMP:20238"/>
        <dbReference type="ChEBI" id="CHEBI:33019"/>
        <dbReference type="ChEBI" id="CHEBI:46398"/>
        <dbReference type="ChEBI" id="CHEBI:46858"/>
        <dbReference type="ChEBI" id="CHEBI:90602"/>
    </reaction>
</comment>
<evidence type="ECO:0000256" key="4">
    <source>
        <dbReference type="ARBA" id="ARBA00022723"/>
    </source>
</evidence>
<comment type="similarity">
    <text evidence="1 8">Belongs to the SELO family.</text>
</comment>
<keyword evidence="8" id="KW-0464">Manganese</keyword>
<feature type="binding site" evidence="8">
    <location>
        <position position="119"/>
    </location>
    <ligand>
        <name>ATP</name>
        <dbReference type="ChEBI" id="CHEBI:30616"/>
    </ligand>
</feature>
<keyword evidence="7 8" id="KW-0460">Magnesium</keyword>
<dbReference type="EC" id="2.7.7.108" evidence="8"/>
<comment type="function">
    <text evidence="8">Nucleotidyltransferase involved in the post-translational modification of proteins. It can catalyze the addition of adenosine monophosphate (AMP) or uridine monophosphate (UMP) to a protein, resulting in modifications known as AMPylation and UMPylation.</text>
</comment>
<comment type="catalytic activity">
    <reaction evidence="8">
        <text>L-histidyl-[protein] + UTP = N(tele)-(5'-uridylyl)-L-histidyl-[protein] + diphosphate</text>
        <dbReference type="Rhea" id="RHEA:83891"/>
        <dbReference type="Rhea" id="RHEA-COMP:9745"/>
        <dbReference type="Rhea" id="RHEA-COMP:20239"/>
        <dbReference type="ChEBI" id="CHEBI:29979"/>
        <dbReference type="ChEBI" id="CHEBI:33019"/>
        <dbReference type="ChEBI" id="CHEBI:46398"/>
        <dbReference type="ChEBI" id="CHEBI:233474"/>
    </reaction>
</comment>
<dbReference type="InterPro" id="IPR003846">
    <property type="entry name" value="SelO"/>
</dbReference>
<keyword evidence="10" id="KW-1185">Reference proteome</keyword>
<feature type="binding site" evidence="8">
    <location>
        <position position="266"/>
    </location>
    <ligand>
        <name>Mg(2+)</name>
        <dbReference type="ChEBI" id="CHEBI:18420"/>
    </ligand>
</feature>
<feature type="binding site" evidence="8">
    <location>
        <position position="189"/>
    </location>
    <ligand>
        <name>ATP</name>
        <dbReference type="ChEBI" id="CHEBI:30616"/>
    </ligand>
</feature>
<evidence type="ECO:0000313" key="9">
    <source>
        <dbReference type="EMBL" id="OYO25128.1"/>
    </source>
</evidence>
<evidence type="ECO:0000256" key="6">
    <source>
        <dbReference type="ARBA" id="ARBA00022840"/>
    </source>
</evidence>
<accession>A0A255HB43</accession>
<dbReference type="GO" id="GO:0070733">
    <property type="term" value="F:AMPylase activity"/>
    <property type="evidence" value="ECO:0007669"/>
    <property type="project" value="UniProtKB-EC"/>
</dbReference>
<comment type="caution">
    <text evidence="9">The sequence shown here is derived from an EMBL/GenBank/DDBJ whole genome shotgun (WGS) entry which is preliminary data.</text>
</comment>
<keyword evidence="4 8" id="KW-0479">Metal-binding</keyword>
<dbReference type="HAMAP" id="MF_00692">
    <property type="entry name" value="SelO"/>
    <property type="match status" value="1"/>
</dbReference>
<organism evidence="9 10">
    <name type="scientific">Enemella dayhoffiae</name>
    <dbReference type="NCBI Taxonomy" id="2016507"/>
    <lineage>
        <taxon>Bacteria</taxon>
        <taxon>Bacillati</taxon>
        <taxon>Actinomycetota</taxon>
        <taxon>Actinomycetes</taxon>
        <taxon>Propionibacteriales</taxon>
        <taxon>Propionibacteriaceae</taxon>
        <taxon>Enemella</taxon>
    </lineage>
</organism>
<comment type="cofactor">
    <cofactor evidence="8">
        <name>Mg(2+)</name>
        <dbReference type="ChEBI" id="CHEBI:18420"/>
    </cofactor>
    <cofactor evidence="8">
        <name>Mn(2+)</name>
        <dbReference type="ChEBI" id="CHEBI:29035"/>
    </cofactor>
</comment>
<dbReference type="PANTHER" id="PTHR32057:SF14">
    <property type="entry name" value="PROTEIN ADENYLYLTRANSFERASE SELO, MITOCHONDRIAL"/>
    <property type="match status" value="1"/>
</dbReference>
<dbReference type="GO" id="GO:0005524">
    <property type="term" value="F:ATP binding"/>
    <property type="evidence" value="ECO:0007669"/>
    <property type="project" value="UniProtKB-UniRule"/>
</dbReference>
<feature type="binding site" evidence="8">
    <location>
        <position position="96"/>
    </location>
    <ligand>
        <name>ATP</name>
        <dbReference type="ChEBI" id="CHEBI:30616"/>
    </ligand>
</feature>
<comment type="catalytic activity">
    <reaction evidence="8">
        <text>L-threonyl-[protein] + ATP = 3-O-(5'-adenylyl)-L-threonyl-[protein] + diphosphate</text>
        <dbReference type="Rhea" id="RHEA:54292"/>
        <dbReference type="Rhea" id="RHEA-COMP:11060"/>
        <dbReference type="Rhea" id="RHEA-COMP:13847"/>
        <dbReference type="ChEBI" id="CHEBI:30013"/>
        <dbReference type="ChEBI" id="CHEBI:30616"/>
        <dbReference type="ChEBI" id="CHEBI:33019"/>
        <dbReference type="ChEBI" id="CHEBI:138113"/>
        <dbReference type="EC" id="2.7.7.108"/>
    </reaction>
</comment>
<protein>
    <recommendedName>
        <fullName evidence="8">Protein nucleotidyltransferase YdiU</fullName>
        <ecNumber evidence="8">2.7.7.-</ecNumber>
    </recommendedName>
    <alternativeName>
        <fullName evidence="8">Protein adenylyltransferase YdiU</fullName>
        <ecNumber evidence="8">2.7.7.108</ecNumber>
    </alternativeName>
    <alternativeName>
        <fullName evidence="8">Protein uridylyltransferase YdiU</fullName>
        <ecNumber evidence="8">2.7.7.-</ecNumber>
    </alternativeName>
</protein>
<dbReference type="EMBL" id="NMVQ01000001">
    <property type="protein sequence ID" value="OYO25128.1"/>
    <property type="molecule type" value="Genomic_DNA"/>
</dbReference>
<gene>
    <name evidence="8" type="primary">ydiU</name>
    <name evidence="8" type="synonym">selO</name>
    <name evidence="9" type="ORF">CGZ93_01335</name>
</gene>
<name>A0A255HB43_9ACTN</name>
<dbReference type="GO" id="GO:0000287">
    <property type="term" value="F:magnesium ion binding"/>
    <property type="evidence" value="ECO:0007669"/>
    <property type="project" value="UniProtKB-UniRule"/>
</dbReference>
<feature type="active site" description="Proton acceptor" evidence="8">
    <location>
        <position position="256"/>
    </location>
</feature>
<dbReference type="NCBIfam" id="NF000658">
    <property type="entry name" value="PRK00029.1"/>
    <property type="match status" value="1"/>
</dbReference>
<reference evidence="9 10" key="1">
    <citation type="submission" date="2017-07" db="EMBL/GenBank/DDBJ databases">
        <title>Draft whole genome sequences of clinical Proprionibacteriaceae strains.</title>
        <authorList>
            <person name="Bernier A.-M."/>
            <person name="Bernard K."/>
            <person name="Domingo M.-C."/>
        </authorList>
    </citation>
    <scope>NUCLEOTIDE SEQUENCE [LARGE SCALE GENOMIC DNA]</scope>
    <source>
        <strain evidence="9 10">NML 130396</strain>
    </source>
</reference>
<comment type="catalytic activity">
    <reaction evidence="8">
        <text>L-seryl-[protein] + ATP = 3-O-(5'-adenylyl)-L-seryl-[protein] + diphosphate</text>
        <dbReference type="Rhea" id="RHEA:58120"/>
        <dbReference type="Rhea" id="RHEA-COMP:9863"/>
        <dbReference type="Rhea" id="RHEA-COMP:15073"/>
        <dbReference type="ChEBI" id="CHEBI:29999"/>
        <dbReference type="ChEBI" id="CHEBI:30616"/>
        <dbReference type="ChEBI" id="CHEBI:33019"/>
        <dbReference type="ChEBI" id="CHEBI:142516"/>
        <dbReference type="EC" id="2.7.7.108"/>
    </reaction>
</comment>
<keyword evidence="3 8" id="KW-0548">Nucleotidyltransferase</keyword>